<dbReference type="CDD" id="cd09862">
    <property type="entry name" value="PIN_Rrp44-like"/>
    <property type="match status" value="1"/>
</dbReference>
<organism evidence="2 3">
    <name type="scientific">Heracleum sosnowskyi</name>
    <dbReference type="NCBI Taxonomy" id="360622"/>
    <lineage>
        <taxon>Eukaryota</taxon>
        <taxon>Viridiplantae</taxon>
        <taxon>Streptophyta</taxon>
        <taxon>Embryophyta</taxon>
        <taxon>Tracheophyta</taxon>
        <taxon>Spermatophyta</taxon>
        <taxon>Magnoliopsida</taxon>
        <taxon>eudicotyledons</taxon>
        <taxon>Gunneridae</taxon>
        <taxon>Pentapetalae</taxon>
        <taxon>asterids</taxon>
        <taxon>campanulids</taxon>
        <taxon>Apiales</taxon>
        <taxon>Apiaceae</taxon>
        <taxon>Apioideae</taxon>
        <taxon>apioid superclade</taxon>
        <taxon>Tordylieae</taxon>
        <taxon>Tordyliinae</taxon>
        <taxon>Heracleum</taxon>
    </lineage>
</organism>
<dbReference type="Pfam" id="PF13638">
    <property type="entry name" value="PIN_4"/>
    <property type="match status" value="1"/>
</dbReference>
<accession>A0AAD8GT29</accession>
<keyword evidence="2" id="KW-0378">Hydrolase</keyword>
<evidence type="ECO:0000259" key="1">
    <source>
        <dbReference type="SMART" id="SM00670"/>
    </source>
</evidence>
<proteinExistence type="predicted"/>
<dbReference type="SMART" id="SM00670">
    <property type="entry name" value="PINc"/>
    <property type="match status" value="1"/>
</dbReference>
<keyword evidence="3" id="KW-1185">Reference proteome</keyword>
<evidence type="ECO:0000313" key="3">
    <source>
        <dbReference type="Proteomes" id="UP001237642"/>
    </source>
</evidence>
<feature type="domain" description="PIN" evidence="1">
    <location>
        <begin position="47"/>
        <end position="160"/>
    </location>
</feature>
<dbReference type="GO" id="GO:0000175">
    <property type="term" value="F:3'-5'-RNA exonuclease activity"/>
    <property type="evidence" value="ECO:0007669"/>
    <property type="project" value="TreeGrafter"/>
</dbReference>
<dbReference type="FunFam" id="3.40.50.1010:FF:000038">
    <property type="entry name" value="Exosome complex exonuclease RRP44"/>
    <property type="match status" value="1"/>
</dbReference>
<dbReference type="InterPro" id="IPR050180">
    <property type="entry name" value="RNR_Ribonuclease"/>
</dbReference>
<evidence type="ECO:0000313" key="2">
    <source>
        <dbReference type="EMBL" id="KAK1353847.1"/>
    </source>
</evidence>
<dbReference type="GO" id="GO:0000176">
    <property type="term" value="C:nuclear exosome (RNase complex)"/>
    <property type="evidence" value="ECO:0007669"/>
    <property type="project" value="TreeGrafter"/>
</dbReference>
<keyword evidence="2" id="KW-0540">Nuclease</keyword>
<protein>
    <submittedName>
        <fullName evidence="2">Exosome complex exonuclease rrp44</fullName>
    </submittedName>
</protein>
<name>A0AAD8GT29_9APIA</name>
<sequence>MDIGASVSGKVGKVVREHYLRYDIYCGAPSCQVCDTKDARLSSSVSSVLVLDTNVVLNQIDLLENPAIDNVVVLSVVLEEAKNKNLSVYNRLRALCSNSLRNFFVFSNEYHKDTYVKAMAGESPNDRNDRAIRVATQWYQNHLGSRVRVLLITNDRENKRKATDEGISAETVESFVKSLGQPELLDLLVRPQFDDVHMVDSEDLRPSKRKVIYTEHKPMSEITAGLHSRSICWE</sequence>
<dbReference type="GO" id="GO:0004519">
    <property type="term" value="F:endonuclease activity"/>
    <property type="evidence" value="ECO:0007669"/>
    <property type="project" value="TreeGrafter"/>
</dbReference>
<dbReference type="InterPro" id="IPR002716">
    <property type="entry name" value="PIN_dom"/>
</dbReference>
<dbReference type="AlphaFoldDB" id="A0AAD8GT29"/>
<dbReference type="Gene3D" id="3.40.50.1010">
    <property type="entry name" value="5'-nuclease"/>
    <property type="match status" value="1"/>
</dbReference>
<dbReference type="Proteomes" id="UP001237642">
    <property type="component" value="Unassembled WGS sequence"/>
</dbReference>
<dbReference type="GO" id="GO:0016075">
    <property type="term" value="P:rRNA catabolic process"/>
    <property type="evidence" value="ECO:0007669"/>
    <property type="project" value="TreeGrafter"/>
</dbReference>
<dbReference type="GO" id="GO:0071031">
    <property type="term" value="P:nuclear mRNA surveillance of mRNA 3'-end processing"/>
    <property type="evidence" value="ECO:0007669"/>
    <property type="project" value="TreeGrafter"/>
</dbReference>
<gene>
    <name evidence="2" type="ORF">POM88_052212</name>
</gene>
<dbReference type="InterPro" id="IPR029060">
    <property type="entry name" value="PIN-like_dom_sf"/>
</dbReference>
<reference evidence="2" key="2">
    <citation type="submission" date="2023-05" db="EMBL/GenBank/DDBJ databases">
        <authorList>
            <person name="Schelkunov M.I."/>
        </authorList>
    </citation>
    <scope>NUCLEOTIDE SEQUENCE</scope>
    <source>
        <strain evidence="2">Hsosn_3</strain>
        <tissue evidence="2">Leaf</tissue>
    </source>
</reference>
<dbReference type="PANTHER" id="PTHR23355:SF35">
    <property type="entry name" value="EXOSOME COMPLEX EXONUCLEASE RRP44"/>
    <property type="match status" value="1"/>
</dbReference>
<dbReference type="PANTHER" id="PTHR23355">
    <property type="entry name" value="RIBONUCLEASE"/>
    <property type="match status" value="1"/>
</dbReference>
<dbReference type="GO" id="GO:0000177">
    <property type="term" value="C:cytoplasmic exosome (RNase complex)"/>
    <property type="evidence" value="ECO:0007669"/>
    <property type="project" value="TreeGrafter"/>
</dbReference>
<dbReference type="EMBL" id="JAUIZM010000012">
    <property type="protein sequence ID" value="KAK1353847.1"/>
    <property type="molecule type" value="Genomic_DNA"/>
</dbReference>
<keyword evidence="2" id="KW-0269">Exonuclease</keyword>
<dbReference type="SUPFAM" id="SSF88723">
    <property type="entry name" value="PIN domain-like"/>
    <property type="match status" value="1"/>
</dbReference>
<comment type="caution">
    <text evidence="2">The sequence shown here is derived from an EMBL/GenBank/DDBJ whole genome shotgun (WGS) entry which is preliminary data.</text>
</comment>
<reference evidence="2" key="1">
    <citation type="submission" date="2023-02" db="EMBL/GenBank/DDBJ databases">
        <title>Genome of toxic invasive species Heracleum sosnowskyi carries increased number of genes despite the absence of recent whole-genome duplications.</title>
        <authorList>
            <person name="Schelkunov M."/>
            <person name="Shtratnikova V."/>
            <person name="Makarenko M."/>
            <person name="Klepikova A."/>
            <person name="Omelchenko D."/>
            <person name="Novikova G."/>
            <person name="Obukhova E."/>
            <person name="Bogdanov V."/>
            <person name="Penin A."/>
            <person name="Logacheva M."/>
        </authorList>
    </citation>
    <scope>NUCLEOTIDE SEQUENCE</scope>
    <source>
        <strain evidence="2">Hsosn_3</strain>
        <tissue evidence="2">Leaf</tissue>
    </source>
</reference>